<gene>
    <name evidence="1" type="ORF">P2G67_03330</name>
</gene>
<dbReference type="CDD" id="cd16439">
    <property type="entry name" value="beta_Kdo_transferase_KpsC_2"/>
    <property type="match status" value="1"/>
</dbReference>
<dbReference type="CDD" id="cd16440">
    <property type="entry name" value="beta_Kdo_transferase_KpsC_1"/>
    <property type="match status" value="1"/>
</dbReference>
<reference evidence="1 2" key="1">
    <citation type="submission" date="2023-03" db="EMBL/GenBank/DDBJ databases">
        <title>Fodinicurvata sp. CAU 1616 isolated from sea sendiment.</title>
        <authorList>
            <person name="Kim W."/>
        </authorList>
    </citation>
    <scope>NUCLEOTIDE SEQUENCE [LARGE SCALE GENOMIC DNA]</scope>
    <source>
        <strain evidence="1 2">CAU 1616</strain>
    </source>
</reference>
<keyword evidence="2" id="KW-1185">Reference proteome</keyword>
<sequence>MTRPCVAIRSPGIWKLRRDVETLTGLEARRYRLNPPAEAECLIGWGHRPSAAPVRRHAEAKGLPYLRLEDGFLRSIRPGAGVDPALGFVLDRQGIYYDARQPSDLEALLQDGGWESPEFLRRARDGMALLRRLRLSKYNDGIDRSAEDLGLTAKRRLVLVIDQTAGDISIPGALAEASDFTAMLEAALAENPGAEVVVKGHPEVARGLKRGYLPDAGSRSDVRLLSESINPWSLLDRVDRVYTVSSGLGFEALCAGLPVTCFGMPFYAGWGATDDRKHCARRTRTRSTEEIFAAAYLLYSRYLDPWDRKPVTFEEAAQALAFLRDIYWENKRPAVLVGFTRWKRKTVAAFLRGDTTPRFEKQPATAVRLAQETDARLLVWNTRCPPDLRKTAAEAGVPLINVEDGFLRSVGLGAALNPAASLVFDDEGIYYDPTKTSRLEQLAETTEFSPELRARADTLRRTIVERAVSKYNVGRRSAEPLFPPDQKAVFVPGQVEDDQSVQLGAPECGGNLGLLRRARKRNPNAFILYKPHPDVEAGYRQGALEDREVYEHADSIVRDVALPEVLAQCDAVETMTSLVGFEALLRDKQVAVHGRPFYAGWGLTEDLLDTPRRRRRLTLDELVAVALILYPRYLDPVSSLPCPPELVVTRLAEGRGGKPPRRIIWPIREAVWHLMAGGRRLWNRRLQREG</sequence>
<dbReference type="EMBL" id="JARHUD010000002">
    <property type="protein sequence ID" value="MDF2095002.1"/>
    <property type="molecule type" value="Genomic_DNA"/>
</dbReference>
<dbReference type="Pfam" id="PF05159">
    <property type="entry name" value="Capsule_synth"/>
    <property type="match status" value="2"/>
</dbReference>
<evidence type="ECO:0000313" key="2">
    <source>
        <dbReference type="Proteomes" id="UP001215503"/>
    </source>
</evidence>
<evidence type="ECO:0000313" key="1">
    <source>
        <dbReference type="EMBL" id="MDF2095002.1"/>
    </source>
</evidence>
<dbReference type="InterPro" id="IPR007833">
    <property type="entry name" value="Capsule_polysaccharide_synth"/>
</dbReference>
<protein>
    <submittedName>
        <fullName evidence="1">Capsular polysaccharide biosynthesis protein</fullName>
    </submittedName>
</protein>
<comment type="caution">
    <text evidence="1">The sequence shown here is derived from an EMBL/GenBank/DDBJ whole genome shotgun (WGS) entry which is preliminary data.</text>
</comment>
<dbReference type="RefSeq" id="WP_275820011.1">
    <property type="nucleotide sequence ID" value="NZ_JARHUD010000002.1"/>
</dbReference>
<dbReference type="Proteomes" id="UP001215503">
    <property type="component" value="Unassembled WGS sequence"/>
</dbReference>
<name>A0ABT5YJB5_9PROT</name>
<accession>A0ABT5YJB5</accession>
<proteinExistence type="predicted"/>
<organism evidence="1 2">
    <name type="scientific">Aquibaculum arenosum</name>
    <dbReference type="NCBI Taxonomy" id="3032591"/>
    <lineage>
        <taxon>Bacteria</taxon>
        <taxon>Pseudomonadati</taxon>
        <taxon>Pseudomonadota</taxon>
        <taxon>Alphaproteobacteria</taxon>
        <taxon>Rhodospirillales</taxon>
        <taxon>Rhodovibrionaceae</taxon>
        <taxon>Aquibaculum</taxon>
    </lineage>
</organism>